<evidence type="ECO:0000256" key="1">
    <source>
        <dbReference type="ARBA" id="ARBA00022603"/>
    </source>
</evidence>
<keyword evidence="3" id="KW-0949">S-adenosyl-L-methionine</keyword>
<evidence type="ECO:0000256" key="3">
    <source>
        <dbReference type="ARBA" id="ARBA00022691"/>
    </source>
</evidence>
<dbReference type="PANTHER" id="PTHR43464">
    <property type="entry name" value="METHYLTRANSFERASE"/>
    <property type="match status" value="1"/>
</dbReference>
<dbReference type="Pfam" id="PF13489">
    <property type="entry name" value="Methyltransf_23"/>
    <property type="match status" value="1"/>
</dbReference>
<dbReference type="CDD" id="cd02440">
    <property type="entry name" value="AdoMet_MTases"/>
    <property type="match status" value="1"/>
</dbReference>
<keyword evidence="2 4" id="KW-0808">Transferase</keyword>
<evidence type="ECO:0000313" key="5">
    <source>
        <dbReference type="Proteomes" id="UP000318578"/>
    </source>
</evidence>
<organism evidence="4 5">
    <name type="scientific">Amycolatopsis acidiphila</name>
    <dbReference type="NCBI Taxonomy" id="715473"/>
    <lineage>
        <taxon>Bacteria</taxon>
        <taxon>Bacillati</taxon>
        <taxon>Actinomycetota</taxon>
        <taxon>Actinomycetes</taxon>
        <taxon>Pseudonocardiales</taxon>
        <taxon>Pseudonocardiaceae</taxon>
        <taxon>Amycolatopsis</taxon>
    </lineage>
</organism>
<dbReference type="SUPFAM" id="SSF53335">
    <property type="entry name" value="S-adenosyl-L-methionine-dependent methyltransferases"/>
    <property type="match status" value="1"/>
</dbReference>
<proteinExistence type="predicted"/>
<dbReference type="AlphaFoldDB" id="A0A557ZU65"/>
<dbReference type="InterPro" id="IPR029063">
    <property type="entry name" value="SAM-dependent_MTases_sf"/>
</dbReference>
<comment type="caution">
    <text evidence="4">The sequence shown here is derived from an EMBL/GenBank/DDBJ whole genome shotgun (WGS) entry which is preliminary data.</text>
</comment>
<dbReference type="OrthoDB" id="3286690at2"/>
<evidence type="ECO:0000313" key="4">
    <source>
        <dbReference type="EMBL" id="TVT15488.1"/>
    </source>
</evidence>
<dbReference type="EMBL" id="VJZA01000116">
    <property type="protein sequence ID" value="TVT15488.1"/>
    <property type="molecule type" value="Genomic_DNA"/>
</dbReference>
<sequence>MAIEVYRGMFIDLDCLARTVLSVVPQAKRVLEIGCGDGAMAAALRRVRPDVELVGLDPGTPEPGRMFVGDRAGVTFRGISTAQLLAEEPAPFDLVVLCDVLHHVAESEREQVLREAAQLTAAGGTVAVKEWEHRGGPGTAVAYCADRYVSGDATVRFMPRGELDGMLAGALPGWEVTCEAWIPPRRANRLVTLRRLD</sequence>
<dbReference type="RefSeq" id="WP_144645142.1">
    <property type="nucleotide sequence ID" value="NZ_BNAX01000043.1"/>
</dbReference>
<gene>
    <name evidence="4" type="ORF">FNH06_36080</name>
</gene>
<dbReference type="GO" id="GO:0032259">
    <property type="term" value="P:methylation"/>
    <property type="evidence" value="ECO:0007669"/>
    <property type="project" value="UniProtKB-KW"/>
</dbReference>
<protein>
    <submittedName>
        <fullName evidence="4">Class I SAM-dependent methyltransferase</fullName>
    </submittedName>
</protein>
<evidence type="ECO:0000256" key="2">
    <source>
        <dbReference type="ARBA" id="ARBA00022679"/>
    </source>
</evidence>
<dbReference type="Gene3D" id="3.40.50.150">
    <property type="entry name" value="Vaccinia Virus protein VP39"/>
    <property type="match status" value="1"/>
</dbReference>
<keyword evidence="5" id="KW-1185">Reference proteome</keyword>
<dbReference type="PANTHER" id="PTHR43464:SF19">
    <property type="entry name" value="UBIQUINONE BIOSYNTHESIS O-METHYLTRANSFERASE, MITOCHONDRIAL"/>
    <property type="match status" value="1"/>
</dbReference>
<keyword evidence="1 4" id="KW-0489">Methyltransferase</keyword>
<dbReference type="GO" id="GO:0008168">
    <property type="term" value="F:methyltransferase activity"/>
    <property type="evidence" value="ECO:0007669"/>
    <property type="project" value="UniProtKB-KW"/>
</dbReference>
<name>A0A557ZU65_9PSEU</name>
<reference evidence="4 5" key="1">
    <citation type="submission" date="2019-07" db="EMBL/GenBank/DDBJ databases">
        <title>New species of Amycolatopsis and Streptomyces.</title>
        <authorList>
            <person name="Duangmal K."/>
            <person name="Teo W.F.A."/>
            <person name="Lipun K."/>
        </authorList>
    </citation>
    <scope>NUCLEOTIDE SEQUENCE [LARGE SCALE GENOMIC DNA]</scope>
    <source>
        <strain evidence="4 5">JCM 30562</strain>
    </source>
</reference>
<dbReference type="Proteomes" id="UP000318578">
    <property type="component" value="Unassembled WGS sequence"/>
</dbReference>
<accession>A0A557ZU65</accession>